<evidence type="ECO:0000313" key="2">
    <source>
        <dbReference type="Proteomes" id="UP001226084"/>
    </source>
</evidence>
<name>A0AAP5AKR9_9GAMM</name>
<accession>A0AAP5AKR9</accession>
<evidence type="ECO:0008006" key="3">
    <source>
        <dbReference type="Google" id="ProtNLM"/>
    </source>
</evidence>
<dbReference type="Gene3D" id="3.30.565.10">
    <property type="entry name" value="Histidine kinase-like ATPase, C-terminal domain"/>
    <property type="match status" value="1"/>
</dbReference>
<sequence length="663" mass="73910">MHTIPIKHLAGTSMAKKGKAANEALFEEDYVLRSLGRIGYDPDVALTELVANTWDAGAAKVAVIIPEETGGLLSVEDDGHGMTEDQFRKRWLTLGYNRHRSQGANVQFPSERDDWMRMAFGRNGIGRHGLLCFSDHYMVETWTNGVLSTIVIGTRNQPSPFYIQSYKTGNRLGHGTRLLVEVERHRPDPDRIRTVLSARFLHDPQFVVSVNGQSVPLSEHEGLLEERKIQVEPGFDVTAYVVDTTRTAKSTRYQGVAFWVSNRLVGLPSWTVGTMAVLDGRVRFAKRYAIVIECGAEWLSEVEPDWSKFKITERTDRLFEAANGYAQEMVEKLSAHLIEENSEDALYKNREDLRTLPRRSMLEVAQFTKTVVHDQPGIPPETLSKVVKAVIKIQKARSGSSFLDKLMELDEHDIDGLDRLLGQWTVEDALTVLDEIDSRLSIIAAMEKLSGDQEADELHTLHPLVTQARWLFGPEFDSSEYASNNTLRTVATSLFNARKGGQAFANAAKRPDIVVLSDATLSIVGTESFDSAKDQLVMMRDVLLIELKKGRSEIGRKEMNQAAEYVDELVSSGGIEGAPFFHAFVVGHSVASNVSTVTNREYNGAQRGRVTATTYNQLALTANRRLHGLKARIPSRYEEVSGYELVQKVMGTPSQASFVPPAE</sequence>
<gene>
    <name evidence="1" type="ORF">QE424_002464</name>
</gene>
<dbReference type="EMBL" id="JAUTAS010000001">
    <property type="protein sequence ID" value="MDQ1109305.1"/>
    <property type="molecule type" value="Genomic_DNA"/>
</dbReference>
<reference evidence="1" key="1">
    <citation type="submission" date="2023-07" db="EMBL/GenBank/DDBJ databases">
        <title>Functional and genomic diversity of the sorghum phyllosphere microbiome.</title>
        <authorList>
            <person name="Shade A."/>
        </authorList>
    </citation>
    <scope>NUCLEOTIDE SEQUENCE</scope>
    <source>
        <strain evidence="1">SORGH_AS_0457</strain>
    </source>
</reference>
<dbReference type="InterPro" id="IPR036890">
    <property type="entry name" value="HATPase_C_sf"/>
</dbReference>
<protein>
    <recommendedName>
        <fullName evidence="3">ATP-binding protein</fullName>
    </recommendedName>
</protein>
<dbReference type="AlphaFoldDB" id="A0AAP5AKR9"/>
<dbReference type="Proteomes" id="UP001226084">
    <property type="component" value="Unassembled WGS sequence"/>
</dbReference>
<organism evidence="1 2">
    <name type="scientific">Stenotrophomonas rhizophila</name>
    <dbReference type="NCBI Taxonomy" id="216778"/>
    <lineage>
        <taxon>Bacteria</taxon>
        <taxon>Pseudomonadati</taxon>
        <taxon>Pseudomonadota</taxon>
        <taxon>Gammaproteobacteria</taxon>
        <taxon>Lysobacterales</taxon>
        <taxon>Lysobacteraceae</taxon>
        <taxon>Stenotrophomonas</taxon>
    </lineage>
</organism>
<dbReference type="Pfam" id="PF13589">
    <property type="entry name" value="HATPase_c_3"/>
    <property type="match status" value="1"/>
</dbReference>
<proteinExistence type="predicted"/>
<dbReference type="SUPFAM" id="SSF55874">
    <property type="entry name" value="ATPase domain of HSP90 chaperone/DNA topoisomerase II/histidine kinase"/>
    <property type="match status" value="1"/>
</dbReference>
<evidence type="ECO:0000313" key="1">
    <source>
        <dbReference type="EMBL" id="MDQ1109305.1"/>
    </source>
</evidence>
<comment type="caution">
    <text evidence="1">The sequence shown here is derived from an EMBL/GenBank/DDBJ whole genome shotgun (WGS) entry which is preliminary data.</text>
</comment>